<proteinExistence type="predicted"/>
<accession>A0ABU5W1J2</accession>
<dbReference type="EMBL" id="JAYGJQ010000003">
    <property type="protein sequence ID" value="MEA9358394.1"/>
    <property type="molecule type" value="Genomic_DNA"/>
</dbReference>
<dbReference type="RefSeq" id="WP_323578779.1">
    <property type="nucleotide sequence ID" value="NZ_JAYGJQ010000003.1"/>
</dbReference>
<organism evidence="1 2">
    <name type="scientific">Bacteriovorax antarcticus</name>
    <dbReference type="NCBI Taxonomy" id="3088717"/>
    <lineage>
        <taxon>Bacteria</taxon>
        <taxon>Pseudomonadati</taxon>
        <taxon>Bdellovibrionota</taxon>
        <taxon>Bacteriovoracia</taxon>
        <taxon>Bacteriovoracales</taxon>
        <taxon>Bacteriovoracaceae</taxon>
        <taxon>Bacteriovorax</taxon>
    </lineage>
</organism>
<name>A0ABU5W1J2_9BACT</name>
<dbReference type="Proteomes" id="UP001302274">
    <property type="component" value="Unassembled WGS sequence"/>
</dbReference>
<dbReference type="SUPFAM" id="SSF52172">
    <property type="entry name" value="CheY-like"/>
    <property type="match status" value="1"/>
</dbReference>
<evidence type="ECO:0000313" key="1">
    <source>
        <dbReference type="EMBL" id="MEA9358394.1"/>
    </source>
</evidence>
<dbReference type="Gene3D" id="3.40.50.2300">
    <property type="match status" value="1"/>
</dbReference>
<gene>
    <name evidence="1" type="ORF">SHI21_19315</name>
</gene>
<evidence type="ECO:0008006" key="3">
    <source>
        <dbReference type="Google" id="ProtNLM"/>
    </source>
</evidence>
<sequence length="92" mass="10567">MIKTRLKVLVMDKDKKFLEIAEEKLSERGFKVIKTSTAADTIEILKAICIDSIMILNKDEERIIHDFVKTLKKQPTFLDLALPALDSYQSLN</sequence>
<keyword evidence="2" id="KW-1185">Reference proteome</keyword>
<comment type="caution">
    <text evidence="1">The sequence shown here is derived from an EMBL/GenBank/DDBJ whole genome shotgun (WGS) entry which is preliminary data.</text>
</comment>
<dbReference type="InterPro" id="IPR011006">
    <property type="entry name" value="CheY-like_superfamily"/>
</dbReference>
<reference evidence="1 2" key="1">
    <citation type="submission" date="2023-11" db="EMBL/GenBank/DDBJ databases">
        <title>A Novel Polar Bacteriovorax (B. antarcticus) Isolated from the Biocrust in Antarctica.</title>
        <authorList>
            <person name="Mun W."/>
            <person name="Choi S.Y."/>
            <person name="Mitchell R.J."/>
        </authorList>
    </citation>
    <scope>NUCLEOTIDE SEQUENCE [LARGE SCALE GENOMIC DNA]</scope>
    <source>
        <strain evidence="1 2">PP10</strain>
    </source>
</reference>
<protein>
    <recommendedName>
        <fullName evidence="3">Response regulatory domain-containing protein</fullName>
    </recommendedName>
</protein>
<evidence type="ECO:0000313" key="2">
    <source>
        <dbReference type="Proteomes" id="UP001302274"/>
    </source>
</evidence>